<dbReference type="Proteomes" id="UP001595685">
    <property type="component" value="Unassembled WGS sequence"/>
</dbReference>
<keyword evidence="2" id="KW-1185">Reference proteome</keyword>
<evidence type="ECO:0000313" key="2">
    <source>
        <dbReference type="Proteomes" id="UP001595685"/>
    </source>
</evidence>
<reference evidence="2" key="1">
    <citation type="journal article" date="2019" name="Int. J. Syst. Evol. Microbiol.">
        <title>The Global Catalogue of Microorganisms (GCM) 10K type strain sequencing project: providing services to taxonomists for standard genome sequencing and annotation.</title>
        <authorList>
            <consortium name="The Broad Institute Genomics Platform"/>
            <consortium name="The Broad Institute Genome Sequencing Center for Infectious Disease"/>
            <person name="Wu L."/>
            <person name="Ma J."/>
        </authorList>
    </citation>
    <scope>NUCLEOTIDE SEQUENCE [LARGE SCALE GENOMIC DNA]</scope>
    <source>
        <strain evidence="2">NCAIM B.02333</strain>
    </source>
</reference>
<name>A0ABV7WNA7_9MICO</name>
<evidence type="ECO:0000313" key="1">
    <source>
        <dbReference type="EMBL" id="MFC3690501.1"/>
    </source>
</evidence>
<protein>
    <submittedName>
        <fullName evidence="1">Uncharacterized protein</fullName>
    </submittedName>
</protein>
<accession>A0ABV7WNA7</accession>
<sequence>MGLTRRTARFGELAGQVDRLCQARGLQVSQAAVDAALNVRVSLVADRMRIGAGAALAYAPDDLAAVLTAELAARAAATAAGQVVDLDSRRPQPPPLR</sequence>
<gene>
    <name evidence="1" type="ORF">ACFOLH_19305</name>
</gene>
<proteinExistence type="predicted"/>
<dbReference type="RefSeq" id="WP_340291895.1">
    <property type="nucleotide sequence ID" value="NZ_JBBEOI010000053.1"/>
</dbReference>
<comment type="caution">
    <text evidence="1">The sequence shown here is derived from an EMBL/GenBank/DDBJ whole genome shotgun (WGS) entry which is preliminary data.</text>
</comment>
<dbReference type="EMBL" id="JBHRWW010000027">
    <property type="protein sequence ID" value="MFC3690501.1"/>
    <property type="molecule type" value="Genomic_DNA"/>
</dbReference>
<organism evidence="1 2">
    <name type="scientific">Aquipuribacter hungaricus</name>
    <dbReference type="NCBI Taxonomy" id="545624"/>
    <lineage>
        <taxon>Bacteria</taxon>
        <taxon>Bacillati</taxon>
        <taxon>Actinomycetota</taxon>
        <taxon>Actinomycetes</taxon>
        <taxon>Micrococcales</taxon>
        <taxon>Intrasporangiaceae</taxon>
        <taxon>Aquipuribacter</taxon>
    </lineage>
</organism>